<dbReference type="PANTHER" id="PTHR30345:SF0">
    <property type="entry name" value="DNA DAMAGE-REPAIR_TOLERATION PROTEIN DRT102"/>
    <property type="match status" value="1"/>
</dbReference>
<dbReference type="GO" id="GO:0004751">
    <property type="term" value="F:ribose-5-phosphate isomerase activity"/>
    <property type="evidence" value="ECO:0007669"/>
    <property type="project" value="UniProtKB-EC"/>
</dbReference>
<protein>
    <submittedName>
        <fullName evidence="4">Ribose 5-phosphate isomerase B</fullName>
        <ecNumber evidence="4">5.3.1.6</ecNumber>
    </submittedName>
</protein>
<evidence type="ECO:0000256" key="2">
    <source>
        <dbReference type="ARBA" id="ARBA00023235"/>
    </source>
</evidence>
<evidence type="ECO:0000256" key="1">
    <source>
        <dbReference type="ARBA" id="ARBA00008754"/>
    </source>
</evidence>
<dbReference type="PANTHER" id="PTHR30345">
    <property type="entry name" value="RIBOSE-5-PHOSPHATE ISOMERASE B"/>
    <property type="match status" value="1"/>
</dbReference>
<evidence type="ECO:0000313" key="5">
    <source>
        <dbReference type="Proteomes" id="UP000824128"/>
    </source>
</evidence>
<dbReference type="AlphaFoldDB" id="A0A9D1N218"/>
<accession>A0A9D1N218</accession>
<dbReference type="NCBIfam" id="NF004051">
    <property type="entry name" value="PRK05571.1"/>
    <property type="match status" value="1"/>
</dbReference>
<gene>
    <name evidence="4" type="primary">rpiB</name>
    <name evidence="4" type="ORF">IAD24_00805</name>
</gene>
<dbReference type="GO" id="GO:0005975">
    <property type="term" value="P:carbohydrate metabolic process"/>
    <property type="evidence" value="ECO:0007669"/>
    <property type="project" value="InterPro"/>
</dbReference>
<dbReference type="NCBIfam" id="TIGR01120">
    <property type="entry name" value="rpiB"/>
    <property type="match status" value="1"/>
</dbReference>
<keyword evidence="2 4" id="KW-0413">Isomerase</keyword>
<proteinExistence type="inferred from homology"/>
<comment type="caution">
    <text evidence="4">The sequence shown here is derived from an EMBL/GenBank/DDBJ whole genome shotgun (WGS) entry which is preliminary data.</text>
</comment>
<dbReference type="NCBIfam" id="TIGR00689">
    <property type="entry name" value="rpiB_lacA_lacB"/>
    <property type="match status" value="1"/>
</dbReference>
<evidence type="ECO:0000256" key="3">
    <source>
        <dbReference type="PIRSR" id="PIRSR005384-1"/>
    </source>
</evidence>
<dbReference type="InterPro" id="IPR036569">
    <property type="entry name" value="RpiB_LacA_LacB_sf"/>
</dbReference>
<reference evidence="4" key="1">
    <citation type="submission" date="2020-10" db="EMBL/GenBank/DDBJ databases">
        <authorList>
            <person name="Gilroy R."/>
        </authorList>
    </citation>
    <scope>NUCLEOTIDE SEQUENCE</scope>
    <source>
        <strain evidence="4">ChiGjej2B2-16831</strain>
    </source>
</reference>
<dbReference type="InterPro" id="IPR004785">
    <property type="entry name" value="RpiB"/>
</dbReference>
<dbReference type="SUPFAM" id="SSF89623">
    <property type="entry name" value="Ribose/Galactose isomerase RpiB/AlsB"/>
    <property type="match status" value="1"/>
</dbReference>
<feature type="active site" description="Proton acceptor" evidence="3">
    <location>
        <position position="71"/>
    </location>
</feature>
<name>A0A9D1N218_9FIRM</name>
<organism evidence="4 5">
    <name type="scientific">Candidatus Aphodomorpha intestinavium</name>
    <dbReference type="NCBI Taxonomy" id="2840672"/>
    <lineage>
        <taxon>Bacteria</taxon>
        <taxon>Bacillati</taxon>
        <taxon>Bacillota</taxon>
        <taxon>Clostridia</taxon>
        <taxon>Eubacteriales</taxon>
        <taxon>Candidatus Aphodomorpha</taxon>
    </lineage>
</organism>
<reference evidence="4" key="2">
    <citation type="journal article" date="2021" name="PeerJ">
        <title>Extensive microbial diversity within the chicken gut microbiome revealed by metagenomics and culture.</title>
        <authorList>
            <person name="Gilroy R."/>
            <person name="Ravi A."/>
            <person name="Getino M."/>
            <person name="Pursley I."/>
            <person name="Horton D.L."/>
            <person name="Alikhan N.F."/>
            <person name="Baker D."/>
            <person name="Gharbi K."/>
            <person name="Hall N."/>
            <person name="Watson M."/>
            <person name="Adriaenssens E.M."/>
            <person name="Foster-Nyarko E."/>
            <person name="Jarju S."/>
            <person name="Secka A."/>
            <person name="Antonio M."/>
            <person name="Oren A."/>
            <person name="Chaudhuri R.R."/>
            <person name="La Ragione R."/>
            <person name="Hildebrand F."/>
            <person name="Pallen M.J."/>
        </authorList>
    </citation>
    <scope>NUCLEOTIDE SEQUENCE</scope>
    <source>
        <strain evidence="4">ChiGjej2B2-16831</strain>
    </source>
</reference>
<dbReference type="Pfam" id="PF02502">
    <property type="entry name" value="LacAB_rpiB"/>
    <property type="match status" value="1"/>
</dbReference>
<sequence length="157" mass="17357">MTNSVCRVAVGSDHGGFERKEHIVAWLKARGYQVCDFGCHDAETGYDYPDIAFPVAESVADGRFDRAILVCTTGIGMCIAANKVRGIRCSLCADAYAAEMTRRHNDANVLALSAHSLSDEQTDRIVETWFATQFEGDRPGQERHKRRIAKIAAYEKG</sequence>
<dbReference type="Proteomes" id="UP000824128">
    <property type="component" value="Unassembled WGS sequence"/>
</dbReference>
<dbReference type="Gene3D" id="3.40.1400.10">
    <property type="entry name" value="Sugar-phosphate isomerase, RpiB/LacA/LacB"/>
    <property type="match status" value="1"/>
</dbReference>
<comment type="similarity">
    <text evidence="1">Belongs to the LacAB/RpiB family.</text>
</comment>
<dbReference type="InterPro" id="IPR003500">
    <property type="entry name" value="RpiB_LacA_LacB"/>
</dbReference>
<dbReference type="PIRSF" id="PIRSF005384">
    <property type="entry name" value="RpiB_LacA_B"/>
    <property type="match status" value="1"/>
</dbReference>
<dbReference type="EC" id="5.3.1.6" evidence="4"/>
<feature type="active site" description="Proton donor" evidence="3">
    <location>
        <position position="104"/>
    </location>
</feature>
<dbReference type="EMBL" id="DVNZ01000026">
    <property type="protein sequence ID" value="HIU93674.1"/>
    <property type="molecule type" value="Genomic_DNA"/>
</dbReference>
<evidence type="ECO:0000313" key="4">
    <source>
        <dbReference type="EMBL" id="HIU93674.1"/>
    </source>
</evidence>